<dbReference type="HOGENOM" id="CLU_112356_0_2_9"/>
<dbReference type="KEGG" id="axl:AXY_18900"/>
<dbReference type="HAMAP" id="MF_01185">
    <property type="entry name" value="FliW"/>
    <property type="match status" value="1"/>
</dbReference>
<keyword evidence="3 4" id="KW-0810">Translation regulation</keyword>
<dbReference type="PANTHER" id="PTHR39190:SF1">
    <property type="entry name" value="FLAGELLAR ASSEMBLY FACTOR FLIW"/>
    <property type="match status" value="1"/>
</dbReference>
<comment type="function">
    <text evidence="4">Acts as an anti-CsrA protein, binds CsrA and prevents it from repressing translation of its target genes, one of which is flagellin. Binds to flagellin and participates in the assembly of the flagellum.</text>
</comment>
<dbReference type="GO" id="GO:0044780">
    <property type="term" value="P:bacterial-type flagellum assembly"/>
    <property type="evidence" value="ECO:0007669"/>
    <property type="project" value="UniProtKB-UniRule"/>
</dbReference>
<evidence type="ECO:0000256" key="2">
    <source>
        <dbReference type="ARBA" id="ARBA00022795"/>
    </source>
</evidence>
<dbReference type="NCBIfam" id="NF009793">
    <property type="entry name" value="PRK13285.1-1"/>
    <property type="match status" value="1"/>
</dbReference>
<keyword evidence="5" id="KW-0282">Flagellum</keyword>
<keyword evidence="2 4" id="KW-1005">Bacterial flagellum biogenesis</keyword>
<accession>K0J480</accession>
<proteinExistence type="inferred from homology"/>
<evidence type="ECO:0000313" key="5">
    <source>
        <dbReference type="EMBL" id="BAM48022.1"/>
    </source>
</evidence>
<dbReference type="GO" id="GO:0005737">
    <property type="term" value="C:cytoplasm"/>
    <property type="evidence" value="ECO:0007669"/>
    <property type="project" value="UniProtKB-SubCell"/>
</dbReference>
<keyword evidence="5" id="KW-0966">Cell projection</keyword>
<reference evidence="5 6" key="1">
    <citation type="submission" date="2011-01" db="EMBL/GenBank/DDBJ databases">
        <title>Whole genome sequence of Amphibacillus xylinus NBRC 15112.</title>
        <authorList>
            <person name="Nakazawa H."/>
            <person name="Katano Y."/>
            <person name="Nakamura S."/>
            <person name="Sasagawa M."/>
            <person name="Fukada J."/>
            <person name="Arai T."/>
            <person name="Sasakura N."/>
            <person name="Mochizuki D."/>
            <person name="Hosoyama A."/>
            <person name="Harada K."/>
            <person name="Horikawa H."/>
            <person name="Kato Y."/>
            <person name="Harada T."/>
            <person name="Sasaki K."/>
            <person name="Sekiguchi M."/>
            <person name="Hodoyama M."/>
            <person name="Nishiko R."/>
            <person name="Narita H."/>
            <person name="Hanamaki A."/>
            <person name="Hata C."/>
            <person name="Konno Y."/>
            <person name="Niimura Y."/>
            <person name="Yamazaki S."/>
            <person name="Fujita N."/>
        </authorList>
    </citation>
    <scope>NUCLEOTIDE SEQUENCE [LARGE SCALE GENOMIC DNA]</scope>
    <source>
        <strain evidence="6">ATCC 51415 / DSM 6626 / JCM 7361 / LMG 17667 / NBRC 15112 / Ep01</strain>
    </source>
</reference>
<organism evidence="5 6">
    <name type="scientific">Amphibacillus xylanus (strain ATCC 51415 / DSM 6626 / JCM 7361 / LMG 17667 / NBRC 15112 / Ep01)</name>
    <dbReference type="NCBI Taxonomy" id="698758"/>
    <lineage>
        <taxon>Bacteria</taxon>
        <taxon>Bacillati</taxon>
        <taxon>Bacillota</taxon>
        <taxon>Bacilli</taxon>
        <taxon>Bacillales</taxon>
        <taxon>Bacillaceae</taxon>
        <taxon>Amphibacillus</taxon>
    </lineage>
</organism>
<evidence type="ECO:0000256" key="1">
    <source>
        <dbReference type="ARBA" id="ARBA00022490"/>
    </source>
</evidence>
<comment type="subcellular location">
    <subcellularLocation>
        <location evidence="4">Cytoplasm</location>
    </subcellularLocation>
</comment>
<evidence type="ECO:0000256" key="4">
    <source>
        <dbReference type="HAMAP-Rule" id="MF_01185"/>
    </source>
</evidence>
<dbReference type="SUPFAM" id="SSF141457">
    <property type="entry name" value="BH3618-like"/>
    <property type="match status" value="1"/>
</dbReference>
<dbReference type="PATRIC" id="fig|698758.3.peg.1891"/>
<dbReference type="Proteomes" id="UP000006294">
    <property type="component" value="Chromosome"/>
</dbReference>
<comment type="subunit">
    <text evidence="4">Interacts with translational regulator CsrA and flagellin(s).</text>
</comment>
<keyword evidence="5" id="KW-0969">Cilium</keyword>
<name>K0J480_AMPXN</name>
<dbReference type="STRING" id="698758.AXY_18900"/>
<dbReference type="InterPro" id="IPR024046">
    <property type="entry name" value="Flagellar_assmbl_FliW_dom_sf"/>
</dbReference>
<dbReference type="GO" id="GO:0006417">
    <property type="term" value="P:regulation of translation"/>
    <property type="evidence" value="ECO:0007669"/>
    <property type="project" value="UniProtKB-KW"/>
</dbReference>
<dbReference type="RefSeq" id="WP_015010609.1">
    <property type="nucleotide sequence ID" value="NC_018704.1"/>
</dbReference>
<dbReference type="AlphaFoldDB" id="K0J480"/>
<dbReference type="PANTHER" id="PTHR39190">
    <property type="entry name" value="FLAGELLAR ASSEMBLY FACTOR FLIW"/>
    <property type="match status" value="1"/>
</dbReference>
<dbReference type="eggNOG" id="COG1699">
    <property type="taxonomic scope" value="Bacteria"/>
</dbReference>
<gene>
    <name evidence="4 5" type="primary">fliW</name>
    <name evidence="5" type="ordered locus">AXY_18900</name>
</gene>
<keyword evidence="4" id="KW-0143">Chaperone</keyword>
<comment type="similarity">
    <text evidence="4">Belongs to the FliW family.</text>
</comment>
<evidence type="ECO:0000256" key="3">
    <source>
        <dbReference type="ARBA" id="ARBA00022845"/>
    </source>
</evidence>
<dbReference type="InterPro" id="IPR003775">
    <property type="entry name" value="Flagellar_assembly_factor_FliW"/>
</dbReference>
<protein>
    <recommendedName>
        <fullName evidence="4">Flagellar assembly factor FliW</fullName>
    </recommendedName>
</protein>
<keyword evidence="6" id="KW-1185">Reference proteome</keyword>
<keyword evidence="1 4" id="KW-0963">Cytoplasm</keyword>
<dbReference type="Gene3D" id="2.30.290.10">
    <property type="entry name" value="BH3618-like"/>
    <property type="match status" value="1"/>
</dbReference>
<evidence type="ECO:0000313" key="6">
    <source>
        <dbReference type="Proteomes" id="UP000006294"/>
    </source>
</evidence>
<dbReference type="EMBL" id="AP012050">
    <property type="protein sequence ID" value="BAM48022.1"/>
    <property type="molecule type" value="Genomic_DNA"/>
</dbReference>
<dbReference type="Pfam" id="PF02623">
    <property type="entry name" value="FliW"/>
    <property type="match status" value="1"/>
</dbReference>
<sequence>MMKIQTKYFGEVTIYEADIITFPNGILGFPDEKKFILLDIPDNPSFLVLQSITDANIAFVVIPPHQLYQDYELKIDDATQELLEIESEQDVTLLSIVTLKENFADSTINLQAPLIINYKKKLAKQYITNNKRHAIQTPITAKQKRGN</sequence>